<gene>
    <name evidence="1" type="ORF">SSOP1_2683</name>
</gene>
<dbReference type="EMBL" id="LT549890">
    <property type="protein sequence ID" value="SAI86237.1"/>
    <property type="molecule type" value="Genomic_DNA"/>
</dbReference>
<evidence type="ECO:0000313" key="1">
    <source>
        <dbReference type="EMBL" id="SAI86237.1"/>
    </source>
</evidence>
<accession>A0A157T499</accession>
<dbReference type="PATRIC" id="fig|2287.9.peg.2814"/>
<dbReference type="AlphaFoldDB" id="A0A157T499"/>
<sequence>MTMEPLIAIDLNSNMSISQLESSVKKLFETFGALDVVFIIDDDSIVELDGNLVLTFYSVKELVETYKVLKKLSEVKSNRLRVTSVIRLERDLKRFPLVVITDRKIVGLNKNLIFVYDGDKVKARY</sequence>
<dbReference type="Proteomes" id="UP000076770">
    <property type="component" value="Chromosome i"/>
</dbReference>
<reference evidence="2" key="1">
    <citation type="submission" date="2016-04" db="EMBL/GenBank/DDBJ databases">
        <authorList>
            <person name="Shah S.A."/>
            <person name="Garrett R.A."/>
        </authorList>
    </citation>
    <scope>NUCLEOTIDE SEQUENCE [LARGE SCALE GENOMIC DNA]</scope>
    <source>
        <strain evidence="2">ATCC 35091 / DSM 1616 / JCM 8930 / NBRC 15331 / P1</strain>
    </source>
</reference>
<protein>
    <submittedName>
        <fullName evidence="1">Uncharacterized protein</fullName>
    </submittedName>
</protein>
<evidence type="ECO:0000313" key="2">
    <source>
        <dbReference type="Proteomes" id="UP000076770"/>
    </source>
</evidence>
<proteinExistence type="predicted"/>
<name>A0A157T499_SACSO</name>
<organism evidence="1 2">
    <name type="scientific">Saccharolobus solfataricus</name>
    <name type="common">Sulfolobus solfataricus</name>
    <dbReference type="NCBI Taxonomy" id="2287"/>
    <lineage>
        <taxon>Archaea</taxon>
        <taxon>Thermoproteota</taxon>
        <taxon>Thermoprotei</taxon>
        <taxon>Sulfolobales</taxon>
        <taxon>Sulfolobaceae</taxon>
        <taxon>Saccharolobus</taxon>
    </lineage>
</organism>